<organism evidence="7">
    <name type="scientific">Dictyoglomus thermophilum</name>
    <dbReference type="NCBI Taxonomy" id="14"/>
    <lineage>
        <taxon>Bacteria</taxon>
        <taxon>Pseudomonadati</taxon>
        <taxon>Dictyoglomota</taxon>
        <taxon>Dictyoglomia</taxon>
        <taxon>Dictyoglomales</taxon>
        <taxon>Dictyoglomaceae</taxon>
        <taxon>Dictyoglomus</taxon>
    </lineage>
</organism>
<dbReference type="GO" id="GO:0005829">
    <property type="term" value="C:cytosol"/>
    <property type="evidence" value="ECO:0007669"/>
    <property type="project" value="TreeGrafter"/>
</dbReference>
<evidence type="ECO:0000256" key="3">
    <source>
        <dbReference type="ARBA" id="ARBA00022917"/>
    </source>
</evidence>
<dbReference type="InterPro" id="IPR012340">
    <property type="entry name" value="NA-bd_OB-fold"/>
</dbReference>
<dbReference type="GO" id="GO:0003743">
    <property type="term" value="F:translation initiation factor activity"/>
    <property type="evidence" value="ECO:0007669"/>
    <property type="project" value="UniProtKB-UniRule"/>
</dbReference>
<dbReference type="PROSITE" id="PS50832">
    <property type="entry name" value="S1_IF1_TYPE"/>
    <property type="match status" value="1"/>
</dbReference>
<comment type="caution">
    <text evidence="7">The sequence shown here is derived from an EMBL/GenBank/DDBJ whole genome shotgun (WGS) entry which is preliminary data.</text>
</comment>
<dbReference type="OMA" id="EGHQCLC"/>
<keyword evidence="4" id="KW-0694">RNA-binding</keyword>
<evidence type="ECO:0000256" key="1">
    <source>
        <dbReference type="ARBA" id="ARBA00010939"/>
    </source>
</evidence>
<dbReference type="InterPro" id="IPR004368">
    <property type="entry name" value="TIF_IF1"/>
</dbReference>
<dbReference type="GO" id="GO:0019843">
    <property type="term" value="F:rRNA binding"/>
    <property type="evidence" value="ECO:0007669"/>
    <property type="project" value="UniProtKB-UniRule"/>
</dbReference>
<dbReference type="RefSeq" id="WP_012547969.1">
    <property type="nucleotide sequence ID" value="NZ_VTFL01000008.1"/>
</dbReference>
<comment type="subcellular location">
    <subcellularLocation>
        <location evidence="4">Cytoplasm</location>
    </subcellularLocation>
</comment>
<dbReference type="NCBIfam" id="TIGR00008">
    <property type="entry name" value="infA"/>
    <property type="match status" value="1"/>
</dbReference>
<dbReference type="Pfam" id="PF01176">
    <property type="entry name" value="eIF-1a"/>
    <property type="match status" value="1"/>
</dbReference>
<comment type="function">
    <text evidence="4">One of the essential components for the initiation of protein synthesis. Stabilizes the binding of IF-2 and IF-3 on the 30S subunit to which N-formylmethionyl-tRNA(fMet) subsequently binds. Helps modulate mRNA selection, yielding the 30S pre-initiation complex (PIC). Upon addition of the 50S ribosomal subunit IF-1, IF-2 and IF-3 are released leaving the mature 70S translation initiation complex.</text>
</comment>
<sequence length="83" mass="9525">MDKKDREVIEVTGTVKEALPNATFKVQLDNGLEILAYISGKMRMNFIRVMPGDRVKVELSIYDLTKGRIIYRYTNKEGNKDEG</sequence>
<comment type="subunit">
    <text evidence="4">Component of the 30S ribosomal translation pre-initiation complex which assembles on the 30S ribosome in the order IF-2 and IF-3, IF-1 and N-formylmethionyl-tRNA(fMet); mRNA recruitment can occur at any time during PIC assembly.</text>
</comment>
<evidence type="ECO:0000256" key="4">
    <source>
        <dbReference type="HAMAP-Rule" id="MF_00075"/>
    </source>
</evidence>
<keyword evidence="2 4" id="KW-0396">Initiation factor</keyword>
<dbReference type="SMART" id="SM00316">
    <property type="entry name" value="S1"/>
    <property type="match status" value="1"/>
</dbReference>
<protein>
    <recommendedName>
        <fullName evidence="4 5">Translation initiation factor IF-1</fullName>
    </recommendedName>
</protein>
<proteinExistence type="inferred from homology"/>
<dbReference type="EMBL" id="DTDV01000012">
    <property type="protein sequence ID" value="HGK23593.1"/>
    <property type="molecule type" value="Genomic_DNA"/>
</dbReference>
<gene>
    <name evidence="4" type="primary">infA</name>
    <name evidence="7" type="ORF">ENU78_03970</name>
</gene>
<dbReference type="InterPro" id="IPR006196">
    <property type="entry name" value="RNA-binding_domain_S1_IF1"/>
</dbReference>
<dbReference type="CDD" id="cd04451">
    <property type="entry name" value="S1_IF1"/>
    <property type="match status" value="1"/>
</dbReference>
<evidence type="ECO:0000256" key="2">
    <source>
        <dbReference type="ARBA" id="ARBA00022540"/>
    </source>
</evidence>
<dbReference type="SUPFAM" id="SSF50249">
    <property type="entry name" value="Nucleic acid-binding proteins"/>
    <property type="match status" value="1"/>
</dbReference>
<evidence type="ECO:0000256" key="5">
    <source>
        <dbReference type="NCBIfam" id="TIGR00008"/>
    </source>
</evidence>
<accession>A0A7C2GWF7</accession>
<keyword evidence="3 4" id="KW-0648">Protein biosynthesis</keyword>
<evidence type="ECO:0000313" key="7">
    <source>
        <dbReference type="EMBL" id="HGK23593.1"/>
    </source>
</evidence>
<comment type="similarity">
    <text evidence="1 4">Belongs to the IF-1 family.</text>
</comment>
<dbReference type="InterPro" id="IPR003029">
    <property type="entry name" value="S1_domain"/>
</dbReference>
<keyword evidence="4" id="KW-0963">Cytoplasm</keyword>
<dbReference type="Gene3D" id="2.40.50.140">
    <property type="entry name" value="Nucleic acid-binding proteins"/>
    <property type="match status" value="1"/>
</dbReference>
<feature type="domain" description="S1-like" evidence="6">
    <location>
        <begin position="1"/>
        <end position="74"/>
    </location>
</feature>
<dbReference type="PANTHER" id="PTHR33370:SF1">
    <property type="entry name" value="TRANSLATION INITIATION FACTOR IF-1, CHLOROPLASTIC"/>
    <property type="match status" value="1"/>
</dbReference>
<dbReference type="PANTHER" id="PTHR33370">
    <property type="entry name" value="TRANSLATION INITIATION FACTOR IF-1, CHLOROPLASTIC"/>
    <property type="match status" value="1"/>
</dbReference>
<name>A0A7C2GWF7_DICTH</name>
<dbReference type="FunFam" id="2.40.50.140:FF:000002">
    <property type="entry name" value="Translation initiation factor IF-1"/>
    <property type="match status" value="1"/>
</dbReference>
<dbReference type="AlphaFoldDB" id="A0A7C2GWF7"/>
<reference evidence="7" key="1">
    <citation type="journal article" date="2020" name="mSystems">
        <title>Genome- and Community-Level Interaction Insights into Carbon Utilization and Element Cycling Functions of Hydrothermarchaeota in Hydrothermal Sediment.</title>
        <authorList>
            <person name="Zhou Z."/>
            <person name="Liu Y."/>
            <person name="Xu W."/>
            <person name="Pan J."/>
            <person name="Luo Z.H."/>
            <person name="Li M."/>
        </authorList>
    </citation>
    <scope>NUCLEOTIDE SEQUENCE [LARGE SCALE GENOMIC DNA]</scope>
    <source>
        <strain evidence="7">SpSt-70</strain>
    </source>
</reference>
<dbReference type="HAMAP" id="MF_00075">
    <property type="entry name" value="IF_1"/>
    <property type="match status" value="1"/>
</dbReference>
<keyword evidence="4" id="KW-0699">rRNA-binding</keyword>
<dbReference type="GO" id="GO:0043022">
    <property type="term" value="F:ribosome binding"/>
    <property type="evidence" value="ECO:0007669"/>
    <property type="project" value="UniProtKB-UniRule"/>
</dbReference>
<evidence type="ECO:0000259" key="6">
    <source>
        <dbReference type="PROSITE" id="PS50832"/>
    </source>
</evidence>